<dbReference type="Gene3D" id="2.30.220.10">
    <property type="entry name" value="f41 fragment of flagellin, C-terminal domain"/>
    <property type="match status" value="1"/>
</dbReference>
<dbReference type="EMBL" id="VTOW01000005">
    <property type="protein sequence ID" value="NKE73116.1"/>
    <property type="molecule type" value="Genomic_DNA"/>
</dbReference>
<evidence type="ECO:0000256" key="3">
    <source>
        <dbReference type="RuleBase" id="RU362073"/>
    </source>
</evidence>
<dbReference type="Pfam" id="PF00669">
    <property type="entry name" value="Flagellin_N"/>
    <property type="match status" value="1"/>
</dbReference>
<evidence type="ECO:0000256" key="4">
    <source>
        <dbReference type="SAM" id="Coils"/>
    </source>
</evidence>
<dbReference type="RefSeq" id="WP_272953307.1">
    <property type="nucleotide sequence ID" value="NZ_VTOW01000005.1"/>
</dbReference>
<dbReference type="Pfam" id="PF00700">
    <property type="entry name" value="Flagellin_C"/>
    <property type="match status" value="1"/>
</dbReference>
<evidence type="ECO:0000259" key="5">
    <source>
        <dbReference type="Pfam" id="PF00669"/>
    </source>
</evidence>
<evidence type="ECO:0000256" key="2">
    <source>
        <dbReference type="ARBA" id="ARBA00023143"/>
    </source>
</evidence>
<dbReference type="Gene3D" id="1.20.1330.10">
    <property type="entry name" value="f41 fragment of flagellin, N-terminal domain"/>
    <property type="match status" value="1"/>
</dbReference>
<keyword evidence="7" id="KW-0966">Cell projection</keyword>
<reference evidence="7 8" key="1">
    <citation type="journal article" date="2020" name="Nature">
        <title>Bacterial chemolithoautotrophy via manganese oxidation.</title>
        <authorList>
            <person name="Yu H."/>
            <person name="Leadbetter J.R."/>
        </authorList>
    </citation>
    <scope>NUCLEOTIDE SEQUENCE [LARGE SCALE GENOMIC DNA]</scope>
    <source>
        <strain evidence="7 8">Mn-1</strain>
    </source>
</reference>
<comment type="similarity">
    <text evidence="1 3">Belongs to the bacterial flagellin family.</text>
</comment>
<gene>
    <name evidence="7" type="ORF">MNODULE_20380</name>
</gene>
<proteinExistence type="inferred from homology"/>
<dbReference type="Gene3D" id="6.10.280.190">
    <property type="match status" value="1"/>
</dbReference>
<feature type="domain" description="Flagellin C-terminal" evidence="6">
    <location>
        <begin position="427"/>
        <end position="507"/>
    </location>
</feature>
<keyword evidence="3" id="KW-0964">Secreted</keyword>
<comment type="caution">
    <text evidence="7">The sequence shown here is derived from an EMBL/GenBank/DDBJ whole genome shotgun (WGS) entry which is preliminary data.</text>
</comment>
<dbReference type="GO" id="GO:0005198">
    <property type="term" value="F:structural molecule activity"/>
    <property type="evidence" value="ECO:0007669"/>
    <property type="project" value="UniProtKB-UniRule"/>
</dbReference>
<sequence length="509" mass="51196">MALTVNTNMFSVIAQGNLAKTESPLMSSMQRLSSGLRINSSRDDAAGLAIATRMTRSINGLTVAARNANDGVSFAQTAEGSMGEMLNNLQRIYELANQAASYNTSVDRSSMNQEVTQLVSELNRVVSQTRFNGETFLNQAFSGAFQVGIEVNETISISTTNVSPDTLGVQSSRTDFTDIAANRTAIASAVAGSTLRANGISGSATLAGVDLGNAITQSDAKNNSLAIINRVNQYTGSTNVTAFSFGNAFVGTAATGNASAGDVNSGYITINGISIGSTSLGALSSGSVVAAALASAINAKTSSTGVYAIVLGSFDVGSANTASIALVNTTGAAITVAIATVNAGAGSAAVAYFGATGGSVSAGQNGQIIVSTPLGTTSASTNAASDTLGLGFGSAAASISISGSASVNSVTVNTVGSANLAILAAKQGLDSLNAERAKLGAVMNRLQSTIANIRNTNENTTAARSRIMDTDFAMETANLTKALITQQAGISILAQANTLPQQVLALLQG</sequence>
<dbReference type="GO" id="GO:0009288">
    <property type="term" value="C:bacterial-type flagellum"/>
    <property type="evidence" value="ECO:0007669"/>
    <property type="project" value="UniProtKB-SubCell"/>
</dbReference>
<dbReference type="Gene3D" id="2.170.280.10">
    <property type="entry name" value="f41 fragment of flagellin, middle domain"/>
    <property type="match status" value="1"/>
</dbReference>
<dbReference type="GO" id="GO:0005576">
    <property type="term" value="C:extracellular region"/>
    <property type="evidence" value="ECO:0007669"/>
    <property type="project" value="UniProtKB-SubCell"/>
</dbReference>
<organism evidence="7 8">
    <name type="scientific">Candidatus Manganitrophus noduliformans</name>
    <dbReference type="NCBI Taxonomy" id="2606439"/>
    <lineage>
        <taxon>Bacteria</taxon>
        <taxon>Pseudomonadati</taxon>
        <taxon>Nitrospirota</taxon>
        <taxon>Nitrospiria</taxon>
        <taxon>Candidatus Troglogloeales</taxon>
        <taxon>Candidatus Manganitrophaceae</taxon>
        <taxon>Candidatus Manganitrophus</taxon>
    </lineage>
</organism>
<dbReference type="InterPro" id="IPR001029">
    <property type="entry name" value="Flagellin_N"/>
</dbReference>
<dbReference type="AlphaFoldDB" id="A0A7X6ID13"/>
<dbReference type="SUPFAM" id="SSF64518">
    <property type="entry name" value="Phase 1 flagellin"/>
    <property type="match status" value="1"/>
</dbReference>
<dbReference type="InterPro" id="IPR046358">
    <property type="entry name" value="Flagellin_C"/>
</dbReference>
<dbReference type="PRINTS" id="PR00207">
    <property type="entry name" value="FLAGELLIN"/>
</dbReference>
<evidence type="ECO:0000313" key="8">
    <source>
        <dbReference type="Proteomes" id="UP000534783"/>
    </source>
</evidence>
<keyword evidence="8" id="KW-1185">Reference proteome</keyword>
<dbReference type="InterPro" id="IPR001492">
    <property type="entry name" value="Flagellin"/>
</dbReference>
<comment type="function">
    <text evidence="3">Flagellin is the subunit protein which polymerizes to form the filaments of bacterial flagella.</text>
</comment>
<evidence type="ECO:0000313" key="7">
    <source>
        <dbReference type="EMBL" id="NKE73116.1"/>
    </source>
</evidence>
<evidence type="ECO:0000259" key="6">
    <source>
        <dbReference type="Pfam" id="PF00700"/>
    </source>
</evidence>
<name>A0A7X6ID13_9BACT</name>
<dbReference type="PANTHER" id="PTHR42792:SF2">
    <property type="entry name" value="FLAGELLIN"/>
    <property type="match status" value="1"/>
</dbReference>
<dbReference type="Proteomes" id="UP000534783">
    <property type="component" value="Unassembled WGS sequence"/>
</dbReference>
<dbReference type="PANTHER" id="PTHR42792">
    <property type="entry name" value="FLAGELLIN"/>
    <property type="match status" value="1"/>
</dbReference>
<evidence type="ECO:0000256" key="1">
    <source>
        <dbReference type="ARBA" id="ARBA00005709"/>
    </source>
</evidence>
<keyword evidence="2 3" id="KW-0975">Bacterial flagellum</keyword>
<keyword evidence="7" id="KW-0282">Flagellum</keyword>
<dbReference type="InterPro" id="IPR042187">
    <property type="entry name" value="Flagellin_C_sub2"/>
</dbReference>
<keyword evidence="4" id="KW-0175">Coiled coil</keyword>
<keyword evidence="7" id="KW-0969">Cilium</keyword>
<protein>
    <recommendedName>
        <fullName evidence="3">Flagellin</fullName>
    </recommendedName>
</protein>
<feature type="coiled-coil region" evidence="4">
    <location>
        <begin position="429"/>
        <end position="463"/>
    </location>
</feature>
<dbReference type="Gene3D" id="6.10.10.10">
    <property type="entry name" value="Flagellar export chaperone, C-terminal domain"/>
    <property type="match status" value="1"/>
</dbReference>
<comment type="subcellular location">
    <subcellularLocation>
        <location evidence="3">Secreted</location>
    </subcellularLocation>
    <subcellularLocation>
        <location evidence="3">Bacterial flagellum</location>
    </subcellularLocation>
</comment>
<feature type="domain" description="Flagellin N-terminal" evidence="5">
    <location>
        <begin position="5"/>
        <end position="140"/>
    </location>
</feature>
<accession>A0A7X6ID13</accession>